<gene>
    <name evidence="6" type="primary">menB</name>
    <name evidence="7" type="ORF">C2E15_14360</name>
</gene>
<feature type="site" description="Important for catalysis" evidence="6">
    <location>
        <position position="258"/>
    </location>
</feature>
<feature type="binding site" description="in other chain" evidence="6">
    <location>
        <begin position="84"/>
        <end position="88"/>
    </location>
    <ligand>
        <name>substrate</name>
        <note>ligand shared between two neighboring subunits</note>
    </ligand>
</feature>
<dbReference type="PANTHER" id="PTHR43113:SF1">
    <property type="entry name" value="1,4-DIHYDROXY-2-NAPHTHOYL-COA SYNTHASE, PEROXISOMAL"/>
    <property type="match status" value="1"/>
</dbReference>
<feature type="binding site" evidence="6">
    <location>
        <position position="258"/>
    </location>
    <ligand>
        <name>substrate</name>
        <note>ligand shared between two neighboring subunits</note>
    </ligand>
</feature>
<name>A0A1X1CTY5_9GAMM</name>
<dbReference type="FunFam" id="3.90.226.10:FF:000003">
    <property type="entry name" value="1,4-dihydroxy-2-naphthoyl-CoA synthase"/>
    <property type="match status" value="1"/>
</dbReference>
<dbReference type="Gene3D" id="1.10.12.10">
    <property type="entry name" value="Lyase 2-enoyl-coa Hydratase, Chain A, domain 2"/>
    <property type="match status" value="1"/>
</dbReference>
<keyword evidence="2 6" id="KW-0474">Menaquinone biosynthesis</keyword>
<proteinExistence type="inferred from homology"/>
<dbReference type="GO" id="GO:0005829">
    <property type="term" value="C:cytosol"/>
    <property type="evidence" value="ECO:0007669"/>
    <property type="project" value="TreeGrafter"/>
</dbReference>
<feature type="binding site" description="in other chain" evidence="6">
    <location>
        <position position="155"/>
    </location>
    <ligand>
        <name>substrate</name>
        <note>ligand shared between two neighboring subunits</note>
    </ligand>
</feature>
<comment type="function">
    <text evidence="4 6">Converts o-succinylbenzoyl-CoA (OSB-CoA) to 1,4-dihydroxy-2-naphthoyl-CoA (DHNA-CoA).</text>
</comment>
<dbReference type="PROSITE" id="PS00166">
    <property type="entry name" value="ENOYL_COA_HYDRATASE"/>
    <property type="match status" value="1"/>
</dbReference>
<dbReference type="UniPathway" id="UPA01057">
    <property type="reaction ID" value="UER00167"/>
</dbReference>
<feature type="binding site" description="in other chain" evidence="6">
    <location>
        <position position="45"/>
    </location>
    <ligand>
        <name>substrate</name>
        <note>ligand shared between two neighboring subunits</note>
    </ligand>
</feature>
<evidence type="ECO:0000256" key="2">
    <source>
        <dbReference type="ARBA" id="ARBA00022428"/>
    </source>
</evidence>
<dbReference type="SUPFAM" id="SSF52096">
    <property type="entry name" value="ClpP/crotonase"/>
    <property type="match status" value="1"/>
</dbReference>
<comment type="catalytic activity">
    <reaction evidence="1 6">
        <text>2-succinylbenzoyl-CoA + H(+) = 1,4-dihydroxy-2-naphthoyl-CoA + H2O</text>
        <dbReference type="Rhea" id="RHEA:26562"/>
        <dbReference type="ChEBI" id="CHEBI:15377"/>
        <dbReference type="ChEBI" id="CHEBI:15378"/>
        <dbReference type="ChEBI" id="CHEBI:57364"/>
        <dbReference type="ChEBI" id="CHEBI:58897"/>
        <dbReference type="EC" id="4.1.3.36"/>
    </reaction>
</comment>
<evidence type="ECO:0000256" key="1">
    <source>
        <dbReference type="ARBA" id="ARBA00000177"/>
    </source>
</evidence>
<dbReference type="InterPro" id="IPR029045">
    <property type="entry name" value="ClpP/crotonase-like_dom_sf"/>
</dbReference>
<dbReference type="AlphaFoldDB" id="A0A1X1CTY5"/>
<feature type="binding site" description="in other chain" evidence="6">
    <location>
        <position position="161"/>
    </location>
    <ligand>
        <name>substrate</name>
        <note>ligand shared between two neighboring subunits</note>
    </ligand>
</feature>
<evidence type="ECO:0000256" key="4">
    <source>
        <dbReference type="ARBA" id="ARBA00054238"/>
    </source>
</evidence>
<sequence>MLYSDDPQLAAPVEWRDCSGDFSDIRYHKSPDGIAKITINRPQVRNAFRPLTVQEMMLALQDARYDEGIGAIILTGAGEQAFCSGGDQKVRGDYGGYQDERGVHHLNVLDFQRQIRSCPKPVVAMVAGYAVGGGHVLHMLCDLTLAADNARFGQTGPKVGSFDGGWGAAYMARIVGQKKAREIWFLCRMYDAQQALEMGLVNAVVPLAQLEQETVRWCREMLRNSPMALRCLKAALNADCDGQAGLQELAGNATMLFYMTEEGQEGRNAFNQKRQPDFSQFRRNP</sequence>
<feature type="binding site" evidence="6">
    <location>
        <begin position="154"/>
        <end position="156"/>
    </location>
    <ligand>
        <name>hydrogencarbonate</name>
        <dbReference type="ChEBI" id="CHEBI:17544"/>
    </ligand>
</feature>
<dbReference type="GO" id="GO:0008935">
    <property type="term" value="F:1,4-dihydroxy-2-naphthoyl-CoA synthase activity"/>
    <property type="evidence" value="ECO:0007669"/>
    <property type="project" value="UniProtKB-UniRule"/>
</dbReference>
<dbReference type="GO" id="GO:0009234">
    <property type="term" value="P:menaquinone biosynthetic process"/>
    <property type="evidence" value="ECO:0007669"/>
    <property type="project" value="UniProtKB-UniRule"/>
</dbReference>
<keyword evidence="8" id="KW-1185">Reference proteome</keyword>
<organism evidence="7 8">
    <name type="scientific">Mixta gaviniae</name>
    <dbReference type="NCBI Taxonomy" id="665914"/>
    <lineage>
        <taxon>Bacteria</taxon>
        <taxon>Pseudomonadati</taxon>
        <taxon>Pseudomonadota</taxon>
        <taxon>Gammaproteobacteria</taxon>
        <taxon>Enterobacterales</taxon>
        <taxon>Erwiniaceae</taxon>
        <taxon>Mixta</taxon>
    </lineage>
</organism>
<dbReference type="Gene3D" id="3.90.226.10">
    <property type="entry name" value="2-enoyl-CoA Hydratase, Chain A, domain 1"/>
    <property type="match status" value="1"/>
</dbReference>
<dbReference type="Pfam" id="PF00378">
    <property type="entry name" value="ECH_1"/>
    <property type="match status" value="1"/>
</dbReference>
<dbReference type="Proteomes" id="UP000238365">
    <property type="component" value="Chromosome"/>
</dbReference>
<accession>A0A1X1CTY5</accession>
<dbReference type="EC" id="4.1.3.36" evidence="5 6"/>
<comment type="caution">
    <text evidence="6">Lacks conserved residue(s) required for the propagation of feature annotation.</text>
</comment>
<dbReference type="InterPro" id="IPR010198">
    <property type="entry name" value="DHNA-CoA_synthase_MenB"/>
</dbReference>
<comment type="pathway">
    <text evidence="6">Quinol/quinone metabolism; 1,4-dihydroxy-2-naphthoate biosynthesis; 1,4-dihydroxy-2-naphthoate from chorismate: step 6/7.</text>
</comment>
<dbReference type="NCBIfam" id="TIGR01929">
    <property type="entry name" value="menB"/>
    <property type="match status" value="1"/>
</dbReference>
<comment type="cofactor">
    <cofactor evidence="6">
        <name>hydrogencarbonate</name>
        <dbReference type="ChEBI" id="CHEBI:17544"/>
    </cofactor>
</comment>
<dbReference type="KEGG" id="pgz:C2E15_14360"/>
<evidence type="ECO:0000313" key="8">
    <source>
        <dbReference type="Proteomes" id="UP000238365"/>
    </source>
</evidence>
<feature type="binding site" description="in other chain" evidence="6">
    <location>
        <position position="97"/>
    </location>
    <ligand>
        <name>substrate</name>
        <note>ligand shared between two neighboring subunits</note>
    </ligand>
</feature>
<dbReference type="CDD" id="cd06558">
    <property type="entry name" value="crotonase-like"/>
    <property type="match status" value="1"/>
</dbReference>
<reference evidence="7 8" key="1">
    <citation type="submission" date="2018-01" db="EMBL/GenBank/DDBJ databases">
        <title>Complete and assembled Genome of Pantoea gaviniae DSM22758T.</title>
        <authorList>
            <person name="Stevens M.J.A."/>
            <person name="Zurfluh K."/>
            <person name="Stephan R."/>
        </authorList>
    </citation>
    <scope>NUCLEOTIDE SEQUENCE [LARGE SCALE GENOMIC DNA]</scope>
    <source>
        <strain evidence="7 8">DSM 22758</strain>
    </source>
</reference>
<feature type="binding site" description="in other chain" evidence="6">
    <location>
        <begin position="129"/>
        <end position="133"/>
    </location>
    <ligand>
        <name>substrate</name>
        <note>ligand shared between two neighboring subunits</note>
    </ligand>
</feature>
<dbReference type="UniPathway" id="UPA00079"/>
<dbReference type="OrthoDB" id="9807606at2"/>
<dbReference type="RefSeq" id="WP_104957977.1">
    <property type="nucleotide sequence ID" value="NZ_CP026377.1"/>
</dbReference>
<dbReference type="NCBIfam" id="NF005637">
    <property type="entry name" value="PRK07396.1"/>
    <property type="match status" value="1"/>
</dbReference>
<dbReference type="InterPro" id="IPR001753">
    <property type="entry name" value="Enoyl-CoA_hydra/iso"/>
</dbReference>
<dbReference type="HAMAP" id="MF_01934">
    <property type="entry name" value="MenB"/>
    <property type="match status" value="1"/>
</dbReference>
<dbReference type="EMBL" id="CP026377">
    <property type="protein sequence ID" value="AUX94143.1"/>
    <property type="molecule type" value="Genomic_DNA"/>
</dbReference>
<feature type="binding site" evidence="6">
    <location>
        <position position="273"/>
    </location>
    <ligand>
        <name>substrate</name>
        <note>ligand shared between two neighboring subunits</note>
    </ligand>
</feature>
<keyword evidence="3 6" id="KW-0456">Lyase</keyword>
<evidence type="ECO:0000256" key="3">
    <source>
        <dbReference type="ARBA" id="ARBA00023239"/>
    </source>
</evidence>
<comment type="similarity">
    <text evidence="6">Belongs to the enoyl-CoA hydratase/isomerase family. MenB subfamily.</text>
</comment>
<dbReference type="InterPro" id="IPR018376">
    <property type="entry name" value="Enoyl-CoA_hyd/isom_CS"/>
</dbReference>
<evidence type="ECO:0000256" key="6">
    <source>
        <dbReference type="HAMAP-Rule" id="MF_01934"/>
    </source>
</evidence>
<feature type="site" description="Important for catalysis" evidence="6">
    <location>
        <position position="97"/>
    </location>
</feature>
<evidence type="ECO:0000256" key="5">
    <source>
        <dbReference type="ARBA" id="ARBA00066833"/>
    </source>
</evidence>
<evidence type="ECO:0000313" key="7">
    <source>
        <dbReference type="EMBL" id="AUX94143.1"/>
    </source>
</evidence>
<comment type="pathway">
    <text evidence="6">Quinol/quinone metabolism; menaquinone biosynthesis.</text>
</comment>
<dbReference type="FunFam" id="1.10.12.10:FF:000002">
    <property type="entry name" value="1,4-dihydroxy-2-naphthoyl-CoA synthase"/>
    <property type="match status" value="1"/>
</dbReference>
<dbReference type="PANTHER" id="PTHR43113">
    <property type="entry name" value="NUCLEOSIDE-DIPHOSPHATE-SUGAR EPIMERASE"/>
    <property type="match status" value="1"/>
</dbReference>
<dbReference type="InterPro" id="IPR014748">
    <property type="entry name" value="Enoyl-CoA_hydra_C"/>
</dbReference>
<protein>
    <recommendedName>
        <fullName evidence="5 6">1,4-dihydroxy-2-naphthoyl-CoA synthase</fullName>
        <shortName evidence="6">DHNA-CoA synthase</shortName>
        <ecNumber evidence="5 6">4.1.3.36</ecNumber>
    </recommendedName>
</protein>